<feature type="signal peptide" evidence="2">
    <location>
        <begin position="1"/>
        <end position="22"/>
    </location>
</feature>
<evidence type="ECO:0000313" key="4">
    <source>
        <dbReference type="EMBL" id="PSK86668.1"/>
    </source>
</evidence>
<name>A0A1X6Z9F1_9RHOB</name>
<dbReference type="InterPro" id="IPR022742">
    <property type="entry name" value="Hydrolase_4"/>
</dbReference>
<dbReference type="Pfam" id="PF12146">
    <property type="entry name" value="Hydrolase_4"/>
    <property type="match status" value="1"/>
</dbReference>
<evidence type="ECO:0000313" key="5">
    <source>
        <dbReference type="EMBL" id="SLN42731.1"/>
    </source>
</evidence>
<proteinExistence type="predicted"/>
<evidence type="ECO:0000313" key="7">
    <source>
        <dbReference type="Proteomes" id="UP000240624"/>
    </source>
</evidence>
<dbReference type="AlphaFoldDB" id="A0A1X6Z9F1"/>
<accession>A0A1X6Z9F1</accession>
<dbReference type="Proteomes" id="UP000193495">
    <property type="component" value="Unassembled WGS sequence"/>
</dbReference>
<dbReference type="Gene3D" id="3.40.50.1820">
    <property type="entry name" value="alpha/beta hydrolase"/>
    <property type="match status" value="1"/>
</dbReference>
<keyword evidence="5" id="KW-0378">Hydrolase</keyword>
<dbReference type="EMBL" id="PYGB01000004">
    <property type="protein sequence ID" value="PSK86668.1"/>
    <property type="molecule type" value="Genomic_DNA"/>
</dbReference>
<feature type="domain" description="Serine aminopeptidase S33" evidence="3">
    <location>
        <begin position="125"/>
        <end position="223"/>
    </location>
</feature>
<keyword evidence="2" id="KW-0732">Signal</keyword>
<dbReference type="PANTHER" id="PTHR43265">
    <property type="entry name" value="ESTERASE ESTD"/>
    <property type="match status" value="1"/>
</dbReference>
<organism evidence="5 6">
    <name type="scientific">Limimaricola soesokkakensis</name>
    <dbReference type="NCBI Taxonomy" id="1343159"/>
    <lineage>
        <taxon>Bacteria</taxon>
        <taxon>Pseudomonadati</taxon>
        <taxon>Pseudomonadota</taxon>
        <taxon>Alphaproteobacteria</taxon>
        <taxon>Rhodobacterales</taxon>
        <taxon>Paracoccaceae</taxon>
        <taxon>Limimaricola</taxon>
    </lineage>
</organism>
<dbReference type="GO" id="GO:0052689">
    <property type="term" value="F:carboxylic ester hydrolase activity"/>
    <property type="evidence" value="ECO:0007669"/>
    <property type="project" value="TreeGrafter"/>
</dbReference>
<dbReference type="InterPro" id="IPR053145">
    <property type="entry name" value="AB_hydrolase_Est10"/>
</dbReference>
<dbReference type="PANTHER" id="PTHR43265:SF1">
    <property type="entry name" value="ESTERASE ESTD"/>
    <property type="match status" value="1"/>
</dbReference>
<dbReference type="SUPFAM" id="SSF53474">
    <property type="entry name" value="alpha/beta-Hydrolases"/>
    <property type="match status" value="1"/>
</dbReference>
<dbReference type="InterPro" id="IPR029058">
    <property type="entry name" value="AB_hydrolase_fold"/>
</dbReference>
<sequence>MTKPFLALIGAALLAAPLIAQEAETSEADTTESQLSEPLGSAEPDADAASGIDLSTLMITAPWPRPLPLSDGRAGLSDRVSFEVEGTPVYGTLALPPEGPAPTVLLLHGFTGDRNELDIAGVEEGVFRRTARLLAEAGYASLRIDFRGSGESMEGFDFADTTFESQIADAQAALDWLESEDRAGGPLYLIGWSQGGLVAASLAGRGAPVEAVALWAAVADPQITFATLFGPETLAEGVLSEEPTELTLPWGAEITLGQPFFEGVIAADPVAEIAGYDGPLFVAQGTEDATVDPAQAEMLLSAHEGREELWLREMDHAFDAFEGPERLDEMVAATVAFFDMLGAP</sequence>
<dbReference type="EMBL" id="FWFY01000004">
    <property type="protein sequence ID" value="SLN42731.1"/>
    <property type="molecule type" value="Genomic_DNA"/>
</dbReference>
<reference evidence="5 6" key="1">
    <citation type="submission" date="2017-03" db="EMBL/GenBank/DDBJ databases">
        <authorList>
            <person name="Afonso C.L."/>
            <person name="Miller P.J."/>
            <person name="Scott M.A."/>
            <person name="Spackman E."/>
            <person name="Goraichik I."/>
            <person name="Dimitrov K.M."/>
            <person name="Suarez D.L."/>
            <person name="Swayne D.E."/>
        </authorList>
    </citation>
    <scope>NUCLEOTIDE SEQUENCE [LARGE SCALE GENOMIC DNA]</scope>
    <source>
        <strain evidence="5 6">CECT 8367</strain>
    </source>
</reference>
<evidence type="ECO:0000313" key="6">
    <source>
        <dbReference type="Proteomes" id="UP000193495"/>
    </source>
</evidence>
<dbReference type="OrthoDB" id="9789573at2"/>
<gene>
    <name evidence="4" type="ORF">CLV79_10497</name>
    <name evidence="5" type="ORF">LOS8367_01854</name>
</gene>
<evidence type="ECO:0000256" key="2">
    <source>
        <dbReference type="SAM" id="SignalP"/>
    </source>
</evidence>
<feature type="chain" id="PRO_5044568244" evidence="2">
    <location>
        <begin position="23"/>
        <end position="344"/>
    </location>
</feature>
<protein>
    <submittedName>
        <fullName evidence="5">Alpha/beta hydrolase family protein</fullName>
    </submittedName>
</protein>
<feature type="region of interest" description="Disordered" evidence="1">
    <location>
        <begin position="24"/>
        <end position="47"/>
    </location>
</feature>
<dbReference type="RefSeq" id="WP_085896186.1">
    <property type="nucleotide sequence ID" value="NZ_FWFY01000004.1"/>
</dbReference>
<dbReference type="Proteomes" id="UP000240624">
    <property type="component" value="Unassembled WGS sequence"/>
</dbReference>
<keyword evidence="7" id="KW-1185">Reference proteome</keyword>
<evidence type="ECO:0000259" key="3">
    <source>
        <dbReference type="Pfam" id="PF12146"/>
    </source>
</evidence>
<reference evidence="4 7" key="2">
    <citation type="submission" date="2018-03" db="EMBL/GenBank/DDBJ databases">
        <title>Genomic Encyclopedia of Archaeal and Bacterial Type Strains, Phase II (KMG-II): from individual species to whole genera.</title>
        <authorList>
            <person name="Goeker M."/>
        </authorList>
    </citation>
    <scope>NUCLEOTIDE SEQUENCE [LARGE SCALE GENOMIC DNA]</scope>
    <source>
        <strain evidence="4 7">DSM 29956</strain>
    </source>
</reference>
<evidence type="ECO:0000256" key="1">
    <source>
        <dbReference type="SAM" id="MobiDB-lite"/>
    </source>
</evidence>